<dbReference type="Proteomes" id="UP000648075">
    <property type="component" value="Unassembled WGS sequence"/>
</dbReference>
<dbReference type="InterPro" id="IPR050447">
    <property type="entry name" value="Erg6_SMT_methyltransf"/>
</dbReference>
<organism evidence="3 4">
    <name type="scientific">Novosphingobium colocasiae</name>
    <dbReference type="NCBI Taxonomy" id="1256513"/>
    <lineage>
        <taxon>Bacteria</taxon>
        <taxon>Pseudomonadati</taxon>
        <taxon>Pseudomonadota</taxon>
        <taxon>Alphaproteobacteria</taxon>
        <taxon>Sphingomonadales</taxon>
        <taxon>Sphingomonadaceae</taxon>
        <taxon>Novosphingobium</taxon>
    </lineage>
</organism>
<dbReference type="InterPro" id="IPR029063">
    <property type="entry name" value="SAM-dependent_MTases_sf"/>
</dbReference>
<sequence length="206" mass="22146">MRFAGSLARQLSHPRGQSGRLLGSAMDLVNRRPLRLALERLAIEPGEDVLDAGCGTGAALAQMRRSRPGSLTGVDRSEIMVAMARRSLGTAATLIPGDLAALPFDDCCMDAALALNVLYFDDADHGFVRELHRVLRPGGRMVAYVTHRQAMDGWAFARAGLHRLYDAPALRDALVAGGFAETDVEVHDVAVTRSIRGLFGLARRAG</sequence>
<comment type="caution">
    <text evidence="3">The sequence shown here is derived from an EMBL/GenBank/DDBJ whole genome shotgun (WGS) entry which is preliminary data.</text>
</comment>
<accession>A0A918PBD6</accession>
<proteinExistence type="predicted"/>
<dbReference type="GO" id="GO:0016126">
    <property type="term" value="P:sterol biosynthetic process"/>
    <property type="evidence" value="ECO:0007669"/>
    <property type="project" value="TreeGrafter"/>
</dbReference>
<dbReference type="CDD" id="cd02440">
    <property type="entry name" value="AdoMet_MTases"/>
    <property type="match status" value="1"/>
</dbReference>
<keyword evidence="1" id="KW-0808">Transferase</keyword>
<dbReference type="Gene3D" id="3.40.50.150">
    <property type="entry name" value="Vaccinia Virus protein VP39"/>
    <property type="match status" value="1"/>
</dbReference>
<evidence type="ECO:0000313" key="4">
    <source>
        <dbReference type="Proteomes" id="UP000648075"/>
    </source>
</evidence>
<dbReference type="Pfam" id="PF08241">
    <property type="entry name" value="Methyltransf_11"/>
    <property type="match status" value="1"/>
</dbReference>
<dbReference type="InterPro" id="IPR013216">
    <property type="entry name" value="Methyltransf_11"/>
</dbReference>
<evidence type="ECO:0000256" key="1">
    <source>
        <dbReference type="ARBA" id="ARBA00022679"/>
    </source>
</evidence>
<dbReference type="EMBL" id="BMZA01000002">
    <property type="protein sequence ID" value="GGY97780.1"/>
    <property type="molecule type" value="Genomic_DNA"/>
</dbReference>
<reference evidence="3" key="1">
    <citation type="journal article" date="2014" name="Int. J. Syst. Evol. Microbiol.">
        <title>Complete genome sequence of Corynebacterium casei LMG S-19264T (=DSM 44701T), isolated from a smear-ripened cheese.</title>
        <authorList>
            <consortium name="US DOE Joint Genome Institute (JGI-PGF)"/>
            <person name="Walter F."/>
            <person name="Albersmeier A."/>
            <person name="Kalinowski J."/>
            <person name="Ruckert C."/>
        </authorList>
    </citation>
    <scope>NUCLEOTIDE SEQUENCE</scope>
    <source>
        <strain evidence="3">KCTC 32255</strain>
    </source>
</reference>
<dbReference type="AlphaFoldDB" id="A0A918PBD6"/>
<dbReference type="PANTHER" id="PTHR44068">
    <property type="entry name" value="ZGC:194242"/>
    <property type="match status" value="1"/>
</dbReference>
<protein>
    <recommendedName>
        <fullName evidence="2">Methyltransferase type 11 domain-containing protein</fullName>
    </recommendedName>
</protein>
<evidence type="ECO:0000259" key="2">
    <source>
        <dbReference type="Pfam" id="PF08241"/>
    </source>
</evidence>
<dbReference type="GO" id="GO:0003838">
    <property type="term" value="F:sterol 24-C-methyltransferase activity"/>
    <property type="evidence" value="ECO:0007669"/>
    <property type="project" value="TreeGrafter"/>
</dbReference>
<evidence type="ECO:0000313" key="3">
    <source>
        <dbReference type="EMBL" id="GGY97780.1"/>
    </source>
</evidence>
<feature type="domain" description="Methyltransferase type 11" evidence="2">
    <location>
        <begin position="50"/>
        <end position="142"/>
    </location>
</feature>
<dbReference type="SUPFAM" id="SSF53335">
    <property type="entry name" value="S-adenosyl-L-methionine-dependent methyltransferases"/>
    <property type="match status" value="1"/>
</dbReference>
<keyword evidence="4" id="KW-1185">Reference proteome</keyword>
<reference evidence="3" key="2">
    <citation type="submission" date="2020-09" db="EMBL/GenBank/DDBJ databases">
        <authorList>
            <person name="Sun Q."/>
            <person name="Kim S."/>
        </authorList>
    </citation>
    <scope>NUCLEOTIDE SEQUENCE</scope>
    <source>
        <strain evidence="3">KCTC 32255</strain>
    </source>
</reference>
<dbReference type="PANTHER" id="PTHR44068:SF1">
    <property type="entry name" value="HYPOTHETICAL LOC100005854"/>
    <property type="match status" value="1"/>
</dbReference>
<name>A0A918PBD6_9SPHN</name>
<dbReference type="RefSeq" id="WP_189620115.1">
    <property type="nucleotide sequence ID" value="NZ_BMZA01000002.1"/>
</dbReference>
<gene>
    <name evidence="3" type="ORF">GCM10011614_11090</name>
</gene>